<accession>A0ABU8WYY0</accession>
<sequence>MDGSAGHNLDPLHHDWAARSPGSARGQMCNRGQFANGVSATIVTEDILRATWSPEYQAIRTHYADRVAKGSGLALLQRIAEGLIILSELDASEAAMRAFCLHPLFQADEDPIHHGQDFMNSVDADPFVILLVMEFRSRANAWSTDKVQRSHDGSRMAADGNPYAGPIEAVKHMLIADKVQQRKDFIRHHRGKHPCSDALDLFFDRWLEALNVGRTEYEELCAAIDIARIRR</sequence>
<reference evidence="2 3" key="1">
    <citation type="submission" date="2024-03" db="EMBL/GenBank/DDBJ databases">
        <title>Novel species of the genus Variovorax.</title>
        <authorList>
            <person name="Liu Q."/>
            <person name="Xin Y.-H."/>
        </authorList>
    </citation>
    <scope>NUCLEOTIDE SEQUENCE [LARGE SCALE GENOMIC DNA]</scope>
    <source>
        <strain evidence="2 3">KACC 18900</strain>
    </source>
</reference>
<name>A0ABU8WYY0_9BURK</name>
<gene>
    <name evidence="2" type="ORF">WKW82_38875</name>
</gene>
<evidence type="ECO:0000313" key="2">
    <source>
        <dbReference type="EMBL" id="MEJ8852624.1"/>
    </source>
</evidence>
<organism evidence="2 3">
    <name type="scientific">Variovorax rhizosphaerae</name>
    <dbReference type="NCBI Taxonomy" id="1836200"/>
    <lineage>
        <taxon>Bacteria</taxon>
        <taxon>Pseudomonadati</taxon>
        <taxon>Pseudomonadota</taxon>
        <taxon>Betaproteobacteria</taxon>
        <taxon>Burkholderiales</taxon>
        <taxon>Comamonadaceae</taxon>
        <taxon>Variovorax</taxon>
    </lineage>
</organism>
<feature type="region of interest" description="Disordered" evidence="1">
    <location>
        <begin position="1"/>
        <end position="23"/>
    </location>
</feature>
<comment type="caution">
    <text evidence="2">The sequence shown here is derived from an EMBL/GenBank/DDBJ whole genome shotgun (WGS) entry which is preliminary data.</text>
</comment>
<evidence type="ECO:0000313" key="3">
    <source>
        <dbReference type="Proteomes" id="UP001385892"/>
    </source>
</evidence>
<protein>
    <submittedName>
        <fullName evidence="2">Uncharacterized protein</fullName>
    </submittedName>
</protein>
<dbReference type="RefSeq" id="WP_340348568.1">
    <property type="nucleotide sequence ID" value="NZ_JBBKZT010000053.1"/>
</dbReference>
<dbReference type="EMBL" id="JBBKZT010000053">
    <property type="protein sequence ID" value="MEJ8852624.1"/>
    <property type="molecule type" value="Genomic_DNA"/>
</dbReference>
<evidence type="ECO:0000256" key="1">
    <source>
        <dbReference type="SAM" id="MobiDB-lite"/>
    </source>
</evidence>
<dbReference type="Proteomes" id="UP001385892">
    <property type="component" value="Unassembled WGS sequence"/>
</dbReference>
<proteinExistence type="predicted"/>
<keyword evidence="3" id="KW-1185">Reference proteome</keyword>